<reference evidence="1 2" key="1">
    <citation type="journal article" date="2014" name="Int. J. Syst. Evol. Microbiol.">
        <title>Brachybacterium ginsengisoli sp. nov., isolated from soil of a ginseng field.</title>
        <authorList>
            <person name="Hoang V.A."/>
            <person name="Kim Y.J."/>
            <person name="Nguyen N.L."/>
            <person name="Yang D.C."/>
        </authorList>
    </citation>
    <scope>NUCLEOTIDE SEQUENCE [LARGE SCALE GENOMIC DNA]</scope>
    <source>
        <strain evidence="1 2">DCY80</strain>
    </source>
</reference>
<dbReference type="AlphaFoldDB" id="A0A291GT26"/>
<organism evidence="1 2">
    <name type="scientific">Brachybacterium ginsengisoli</name>
    <dbReference type="NCBI Taxonomy" id="1331682"/>
    <lineage>
        <taxon>Bacteria</taxon>
        <taxon>Bacillati</taxon>
        <taxon>Actinomycetota</taxon>
        <taxon>Actinomycetes</taxon>
        <taxon>Micrococcales</taxon>
        <taxon>Dermabacteraceae</taxon>
        <taxon>Brachybacterium</taxon>
    </lineage>
</organism>
<keyword evidence="2" id="KW-1185">Reference proteome</keyword>
<dbReference type="EMBL" id="CP023564">
    <property type="protein sequence ID" value="ATG53389.1"/>
    <property type="molecule type" value="Genomic_DNA"/>
</dbReference>
<keyword evidence="1" id="KW-0808">Transferase</keyword>
<dbReference type="KEGG" id="bgg:CFK41_00315"/>
<dbReference type="InterPro" id="IPR027417">
    <property type="entry name" value="P-loop_NTPase"/>
</dbReference>
<evidence type="ECO:0000313" key="1">
    <source>
        <dbReference type="EMBL" id="ATG53389.1"/>
    </source>
</evidence>
<gene>
    <name evidence="1" type="ORF">CFK41_00315</name>
</gene>
<dbReference type="OrthoDB" id="193997at2"/>
<dbReference type="Gene3D" id="3.40.50.300">
    <property type="entry name" value="P-loop containing nucleotide triphosphate hydrolases"/>
    <property type="match status" value="1"/>
</dbReference>
<evidence type="ECO:0000313" key="2">
    <source>
        <dbReference type="Proteomes" id="UP000217889"/>
    </source>
</evidence>
<sequence>MQLIVLHGPAAAGKLTTARALERRLGYPVFHNHLVVDTLTTMFPFGSEPFVRLREQFWLDVFEEAARTGRSLLFTFTPEATVRPGFPARVRETVERHGGSVRFVRLAVSEREQERRIENPDRGEFHKLNDLETLRRTRLDDHEVEQPPVDLEVDTEHHDAESSAAMIAENLGLEPQVATERYPSCD</sequence>
<dbReference type="RefSeq" id="WP_096797868.1">
    <property type="nucleotide sequence ID" value="NZ_CP023564.1"/>
</dbReference>
<dbReference type="SUPFAM" id="SSF52540">
    <property type="entry name" value="P-loop containing nucleoside triphosphate hydrolases"/>
    <property type="match status" value="1"/>
</dbReference>
<name>A0A291GT26_9MICO</name>
<dbReference type="Pfam" id="PF13671">
    <property type="entry name" value="AAA_33"/>
    <property type="match status" value="1"/>
</dbReference>
<accession>A0A291GT26</accession>
<protein>
    <submittedName>
        <fullName evidence="1">Shikimate kinase</fullName>
    </submittedName>
</protein>
<keyword evidence="1" id="KW-0418">Kinase</keyword>
<proteinExistence type="predicted"/>
<dbReference type="GO" id="GO:0016301">
    <property type="term" value="F:kinase activity"/>
    <property type="evidence" value="ECO:0007669"/>
    <property type="project" value="UniProtKB-KW"/>
</dbReference>
<dbReference type="Proteomes" id="UP000217889">
    <property type="component" value="Chromosome"/>
</dbReference>